<keyword evidence="3" id="KW-1185">Reference proteome</keyword>
<protein>
    <recommendedName>
        <fullName evidence="4">F-box domain-containing protein</fullName>
    </recommendedName>
</protein>
<dbReference type="RefSeq" id="XP_007866278.1">
    <property type="nucleotide sequence ID" value="XM_007868087.1"/>
</dbReference>
<evidence type="ECO:0000313" key="3">
    <source>
        <dbReference type="Proteomes" id="UP000030669"/>
    </source>
</evidence>
<dbReference type="KEGG" id="gtr:GLOTRDRAFT_129403"/>
<evidence type="ECO:0008006" key="4">
    <source>
        <dbReference type="Google" id="ProtNLM"/>
    </source>
</evidence>
<proteinExistence type="predicted"/>
<dbReference type="OrthoDB" id="2954275at2759"/>
<reference evidence="2 3" key="1">
    <citation type="journal article" date="2012" name="Science">
        <title>The Paleozoic origin of enzymatic lignin decomposition reconstructed from 31 fungal genomes.</title>
        <authorList>
            <person name="Floudas D."/>
            <person name="Binder M."/>
            <person name="Riley R."/>
            <person name="Barry K."/>
            <person name="Blanchette R.A."/>
            <person name="Henrissat B."/>
            <person name="Martinez A.T."/>
            <person name="Otillar R."/>
            <person name="Spatafora J.W."/>
            <person name="Yadav J.S."/>
            <person name="Aerts A."/>
            <person name="Benoit I."/>
            <person name="Boyd A."/>
            <person name="Carlson A."/>
            <person name="Copeland A."/>
            <person name="Coutinho P.M."/>
            <person name="de Vries R.P."/>
            <person name="Ferreira P."/>
            <person name="Findley K."/>
            <person name="Foster B."/>
            <person name="Gaskell J."/>
            <person name="Glotzer D."/>
            <person name="Gorecki P."/>
            <person name="Heitman J."/>
            <person name="Hesse C."/>
            <person name="Hori C."/>
            <person name="Igarashi K."/>
            <person name="Jurgens J.A."/>
            <person name="Kallen N."/>
            <person name="Kersten P."/>
            <person name="Kohler A."/>
            <person name="Kuees U."/>
            <person name="Kumar T.K.A."/>
            <person name="Kuo A."/>
            <person name="LaButti K."/>
            <person name="Larrondo L.F."/>
            <person name="Lindquist E."/>
            <person name="Ling A."/>
            <person name="Lombard V."/>
            <person name="Lucas S."/>
            <person name="Lundell T."/>
            <person name="Martin R."/>
            <person name="McLaughlin D.J."/>
            <person name="Morgenstern I."/>
            <person name="Morin E."/>
            <person name="Murat C."/>
            <person name="Nagy L.G."/>
            <person name="Nolan M."/>
            <person name="Ohm R.A."/>
            <person name="Patyshakuliyeva A."/>
            <person name="Rokas A."/>
            <person name="Ruiz-Duenas F.J."/>
            <person name="Sabat G."/>
            <person name="Salamov A."/>
            <person name="Samejima M."/>
            <person name="Schmutz J."/>
            <person name="Slot J.C."/>
            <person name="St John F."/>
            <person name="Stenlid J."/>
            <person name="Sun H."/>
            <person name="Sun S."/>
            <person name="Syed K."/>
            <person name="Tsang A."/>
            <person name="Wiebenga A."/>
            <person name="Young D."/>
            <person name="Pisabarro A."/>
            <person name="Eastwood D.C."/>
            <person name="Martin F."/>
            <person name="Cullen D."/>
            <person name="Grigoriev I.V."/>
            <person name="Hibbett D.S."/>
        </authorList>
    </citation>
    <scope>NUCLEOTIDE SEQUENCE [LARGE SCALE GENOMIC DNA]</scope>
    <source>
        <strain evidence="2 3">ATCC 11539</strain>
    </source>
</reference>
<accession>S7Q510</accession>
<evidence type="ECO:0000256" key="1">
    <source>
        <dbReference type="SAM" id="MobiDB-lite"/>
    </source>
</evidence>
<evidence type="ECO:0000313" key="2">
    <source>
        <dbReference type="EMBL" id="EPQ55111.1"/>
    </source>
</evidence>
<dbReference type="GeneID" id="19301927"/>
<dbReference type="Proteomes" id="UP000030669">
    <property type="component" value="Unassembled WGS sequence"/>
</dbReference>
<dbReference type="EMBL" id="KB469302">
    <property type="protein sequence ID" value="EPQ55111.1"/>
    <property type="molecule type" value="Genomic_DNA"/>
</dbReference>
<feature type="compositionally biased region" description="Basic and acidic residues" evidence="1">
    <location>
        <begin position="175"/>
        <end position="186"/>
    </location>
</feature>
<feature type="compositionally biased region" description="Acidic residues" evidence="1">
    <location>
        <begin position="187"/>
        <end position="197"/>
    </location>
</feature>
<feature type="region of interest" description="Disordered" evidence="1">
    <location>
        <begin position="171"/>
        <end position="214"/>
    </location>
</feature>
<dbReference type="AlphaFoldDB" id="S7Q510"/>
<organism evidence="2 3">
    <name type="scientific">Gloeophyllum trabeum (strain ATCC 11539 / FP-39264 / Madison 617)</name>
    <name type="common">Brown rot fungus</name>
    <dbReference type="NCBI Taxonomy" id="670483"/>
    <lineage>
        <taxon>Eukaryota</taxon>
        <taxon>Fungi</taxon>
        <taxon>Dikarya</taxon>
        <taxon>Basidiomycota</taxon>
        <taxon>Agaricomycotina</taxon>
        <taxon>Agaricomycetes</taxon>
        <taxon>Gloeophyllales</taxon>
        <taxon>Gloeophyllaceae</taxon>
        <taxon>Gloeophyllum</taxon>
    </lineage>
</organism>
<gene>
    <name evidence="2" type="ORF">GLOTRDRAFT_129403</name>
</gene>
<dbReference type="HOGENOM" id="CLU_1289022_0_0_1"/>
<name>S7Q510_GLOTA</name>
<sequence length="214" mass="24489">MGYYTGRDLIRRALLSKDLEEMYVHGRNDSIDFYPEDFRAMALAWPRLKNLGLYIPADSVGDYDDEMVTEVPPISILETFARHCPMLEWWNVPVYYDTPLPDVSSIPPNRNMQSLYLTTESEDIETAAEVALFLYTLFPEVGTVDEDAWGGKIHEMILRLQMGVEDWILSGSDASHSDKDEDHGEITDEEEEGYSDEEVAHGDESARDEDHEDD</sequence>
<feature type="compositionally biased region" description="Basic and acidic residues" evidence="1">
    <location>
        <begin position="198"/>
        <end position="214"/>
    </location>
</feature>